<dbReference type="AlphaFoldDB" id="A9SEZ8"/>
<dbReference type="EnsemblPlants" id="Pp3c5_1269V3.2">
    <property type="protein sequence ID" value="PAC:32954489.CDS.1"/>
    <property type="gene ID" value="Pp3c5_1269"/>
</dbReference>
<dbReference type="Gramene" id="Pp3c5_1269V3.2">
    <property type="protein sequence ID" value="PAC:32954489.CDS.1"/>
    <property type="gene ID" value="Pp3c5_1269"/>
</dbReference>
<gene>
    <name evidence="1" type="ORF">PHYPA_007077</name>
</gene>
<evidence type="ECO:0000313" key="3">
    <source>
        <dbReference type="Proteomes" id="UP000006727"/>
    </source>
</evidence>
<keyword evidence="3" id="KW-1185">Reference proteome</keyword>
<accession>A9SEZ8</accession>
<organism evidence="1">
    <name type="scientific">Physcomitrium patens</name>
    <name type="common">Spreading-leaved earth moss</name>
    <name type="synonym">Physcomitrella patens</name>
    <dbReference type="NCBI Taxonomy" id="3218"/>
    <lineage>
        <taxon>Eukaryota</taxon>
        <taxon>Viridiplantae</taxon>
        <taxon>Streptophyta</taxon>
        <taxon>Embryophyta</taxon>
        <taxon>Bryophyta</taxon>
        <taxon>Bryophytina</taxon>
        <taxon>Bryopsida</taxon>
        <taxon>Funariidae</taxon>
        <taxon>Funariales</taxon>
        <taxon>Funariaceae</taxon>
        <taxon>Physcomitrium</taxon>
    </lineage>
</organism>
<dbReference type="EMBL" id="ABEU02000005">
    <property type="protein sequence ID" value="PNR53402.1"/>
    <property type="molecule type" value="Genomic_DNA"/>
</dbReference>
<dbReference type="Proteomes" id="UP000006727">
    <property type="component" value="Chromosome 5"/>
</dbReference>
<dbReference type="Gramene" id="Pp3c5_1269V3.3">
    <property type="protein sequence ID" value="PAC:32954490.CDS.1"/>
    <property type="gene ID" value="Pp3c5_1269"/>
</dbReference>
<dbReference type="Gramene" id="Pp3c5_1269V3.1">
    <property type="protein sequence ID" value="PAC:32954488.CDS.1"/>
    <property type="gene ID" value="Pp3c5_1269"/>
</dbReference>
<evidence type="ECO:0000313" key="2">
    <source>
        <dbReference type="EnsemblPlants" id="PAC:32954488.CDS.1"/>
    </source>
</evidence>
<reference evidence="1 3" key="1">
    <citation type="journal article" date="2008" name="Science">
        <title>The Physcomitrella genome reveals evolutionary insights into the conquest of land by plants.</title>
        <authorList>
            <person name="Rensing S."/>
            <person name="Lang D."/>
            <person name="Zimmer A."/>
            <person name="Terry A."/>
            <person name="Salamov A."/>
            <person name="Shapiro H."/>
            <person name="Nishiyama T."/>
            <person name="Perroud P.-F."/>
            <person name="Lindquist E."/>
            <person name="Kamisugi Y."/>
            <person name="Tanahashi T."/>
            <person name="Sakakibara K."/>
            <person name="Fujita T."/>
            <person name="Oishi K."/>
            <person name="Shin-I T."/>
            <person name="Kuroki Y."/>
            <person name="Toyoda A."/>
            <person name="Suzuki Y."/>
            <person name="Hashimoto A."/>
            <person name="Yamaguchi K."/>
            <person name="Sugano A."/>
            <person name="Kohara Y."/>
            <person name="Fujiyama A."/>
            <person name="Anterola A."/>
            <person name="Aoki S."/>
            <person name="Ashton N."/>
            <person name="Barbazuk W.B."/>
            <person name="Barker E."/>
            <person name="Bennetzen J."/>
            <person name="Bezanilla M."/>
            <person name="Blankenship R."/>
            <person name="Cho S.H."/>
            <person name="Dutcher S."/>
            <person name="Estelle M."/>
            <person name="Fawcett J.A."/>
            <person name="Gundlach H."/>
            <person name="Hanada K."/>
            <person name="Heyl A."/>
            <person name="Hicks K.A."/>
            <person name="Hugh J."/>
            <person name="Lohr M."/>
            <person name="Mayer K."/>
            <person name="Melkozernov A."/>
            <person name="Murata T."/>
            <person name="Nelson D."/>
            <person name="Pils B."/>
            <person name="Prigge M."/>
            <person name="Reiss B."/>
            <person name="Renner T."/>
            <person name="Rombauts S."/>
            <person name="Rushton P."/>
            <person name="Sanderfoot A."/>
            <person name="Schween G."/>
            <person name="Shiu S.-H."/>
            <person name="Stueber K."/>
            <person name="Theodoulou F.L."/>
            <person name="Tu H."/>
            <person name="Van de Peer Y."/>
            <person name="Verrier P.J."/>
            <person name="Waters E."/>
            <person name="Wood A."/>
            <person name="Yang L."/>
            <person name="Cove D."/>
            <person name="Cuming A."/>
            <person name="Hasebe M."/>
            <person name="Lucas S."/>
            <person name="Mishler D.B."/>
            <person name="Reski R."/>
            <person name="Grigoriev I."/>
            <person name="Quatrano R.S."/>
            <person name="Boore J.L."/>
        </authorList>
    </citation>
    <scope>NUCLEOTIDE SEQUENCE [LARGE SCALE GENOMIC DNA]</scope>
    <source>
        <strain evidence="2 3">cv. Gransden 2004</strain>
    </source>
</reference>
<evidence type="ECO:0000313" key="1">
    <source>
        <dbReference type="EMBL" id="PNR53402.1"/>
    </source>
</evidence>
<dbReference type="Gramene" id="Pp3c5_1269V3.4">
    <property type="protein sequence ID" value="PAC:32954491.CDS.1"/>
    <property type="gene ID" value="Pp3c5_1269"/>
</dbReference>
<dbReference type="EnsemblPlants" id="Pp3c5_1269V3.1">
    <property type="protein sequence ID" value="PAC:32954488.CDS.1"/>
    <property type="gene ID" value="Pp3c5_1269"/>
</dbReference>
<dbReference type="EnsemblPlants" id="Pp3c5_1269V3.3">
    <property type="protein sequence ID" value="PAC:32954490.CDS.1"/>
    <property type="gene ID" value="Pp3c5_1269"/>
</dbReference>
<sequence>MALYRLCDMLRALGSCFGVDGGCGALLERLFKMIVTKHTSLRFMHSVCALVFVWCILDLTDRKLTKMHWCLYSTVSVKFAWNCHQNDVRRAFCAEIGTNAEIQVGVRRRRIVLIEINNGANKGGSLCIYIQLKGAQTLNPGRKNLRL</sequence>
<reference evidence="2" key="3">
    <citation type="submission" date="2020-12" db="UniProtKB">
        <authorList>
            <consortium name="EnsemblPlants"/>
        </authorList>
    </citation>
    <scope>IDENTIFICATION</scope>
</reference>
<proteinExistence type="predicted"/>
<reference evidence="1 3" key="2">
    <citation type="journal article" date="2018" name="Plant J.">
        <title>The Physcomitrella patens chromosome-scale assembly reveals moss genome structure and evolution.</title>
        <authorList>
            <person name="Lang D."/>
            <person name="Ullrich K.K."/>
            <person name="Murat F."/>
            <person name="Fuchs J."/>
            <person name="Jenkins J."/>
            <person name="Haas F.B."/>
            <person name="Piednoel M."/>
            <person name="Gundlach H."/>
            <person name="Van Bel M."/>
            <person name="Meyberg R."/>
            <person name="Vives C."/>
            <person name="Morata J."/>
            <person name="Symeonidi A."/>
            <person name="Hiss M."/>
            <person name="Muchero W."/>
            <person name="Kamisugi Y."/>
            <person name="Saleh O."/>
            <person name="Blanc G."/>
            <person name="Decker E.L."/>
            <person name="van Gessel N."/>
            <person name="Grimwood J."/>
            <person name="Hayes R.D."/>
            <person name="Graham S.W."/>
            <person name="Gunter L.E."/>
            <person name="McDaniel S.F."/>
            <person name="Hoernstein S.N.W."/>
            <person name="Larsson A."/>
            <person name="Li F.W."/>
            <person name="Perroud P.F."/>
            <person name="Phillips J."/>
            <person name="Ranjan P."/>
            <person name="Rokshar D.S."/>
            <person name="Rothfels C.J."/>
            <person name="Schneider L."/>
            <person name="Shu S."/>
            <person name="Stevenson D.W."/>
            <person name="Thummler F."/>
            <person name="Tillich M."/>
            <person name="Villarreal Aguilar J.C."/>
            <person name="Widiez T."/>
            <person name="Wong G.K."/>
            <person name="Wymore A."/>
            <person name="Zhang Y."/>
            <person name="Zimmer A.D."/>
            <person name="Quatrano R.S."/>
            <person name="Mayer K.F.X."/>
            <person name="Goodstein D."/>
            <person name="Casacuberta J.M."/>
            <person name="Vandepoele K."/>
            <person name="Reski R."/>
            <person name="Cuming A.C."/>
            <person name="Tuskan G.A."/>
            <person name="Maumus F."/>
            <person name="Salse J."/>
            <person name="Schmutz J."/>
            <person name="Rensing S.A."/>
        </authorList>
    </citation>
    <scope>NUCLEOTIDE SEQUENCE [LARGE SCALE GENOMIC DNA]</scope>
    <source>
        <strain evidence="2 3">cv. Gransden 2004</strain>
    </source>
</reference>
<protein>
    <submittedName>
        <fullName evidence="1 2">Uncharacterized protein</fullName>
    </submittedName>
</protein>
<dbReference type="Gramene" id="Pp3c5_1269V3.5">
    <property type="protein sequence ID" value="PAC:32954492.CDS.1"/>
    <property type="gene ID" value="Pp3c5_1269"/>
</dbReference>
<dbReference type="EnsemblPlants" id="Pp3c5_1269V3.5">
    <property type="protein sequence ID" value="PAC:32954492.CDS.1"/>
    <property type="gene ID" value="Pp3c5_1269"/>
</dbReference>
<name>A9SEZ8_PHYPA</name>
<dbReference type="InParanoid" id="A9SEZ8"/>
<dbReference type="EnsemblPlants" id="Pp3c5_1269V3.4">
    <property type="protein sequence ID" value="PAC:32954491.CDS.1"/>
    <property type="gene ID" value="Pp3c5_1269"/>
</dbReference>